<feature type="transmembrane region" description="Helical" evidence="2">
    <location>
        <begin position="213"/>
        <end position="231"/>
    </location>
</feature>
<dbReference type="PROSITE" id="PS50850">
    <property type="entry name" value="MFS"/>
    <property type="match status" value="1"/>
</dbReference>
<evidence type="ECO:0000256" key="1">
    <source>
        <dbReference type="ARBA" id="ARBA00004141"/>
    </source>
</evidence>
<dbReference type="GO" id="GO:0022857">
    <property type="term" value="F:transmembrane transporter activity"/>
    <property type="evidence" value="ECO:0007669"/>
    <property type="project" value="InterPro"/>
</dbReference>
<feature type="transmembrane region" description="Helical" evidence="2">
    <location>
        <begin position="103"/>
        <end position="123"/>
    </location>
</feature>
<feature type="domain" description="Major facilitator superfamily (MFS) profile" evidence="3">
    <location>
        <begin position="1"/>
        <end position="342"/>
    </location>
</feature>
<comment type="subcellular location">
    <subcellularLocation>
        <location evidence="1">Membrane</location>
        <topology evidence="1">Multi-pass membrane protein</topology>
    </subcellularLocation>
</comment>
<feature type="transmembrane region" description="Helical" evidence="2">
    <location>
        <begin position="72"/>
        <end position="97"/>
    </location>
</feature>
<dbReference type="InterPro" id="IPR020846">
    <property type="entry name" value="MFS_dom"/>
</dbReference>
<keyword evidence="2" id="KW-0472">Membrane</keyword>
<feature type="transmembrane region" description="Helical" evidence="2">
    <location>
        <begin position="39"/>
        <end position="60"/>
    </location>
</feature>
<keyword evidence="2" id="KW-0812">Transmembrane</keyword>
<proteinExistence type="predicted"/>
<dbReference type="EMBL" id="JANKHO010002031">
    <property type="protein sequence ID" value="KAJ3495412.1"/>
    <property type="molecule type" value="Genomic_DNA"/>
</dbReference>
<feature type="transmembrane region" description="Helical" evidence="2">
    <location>
        <begin position="285"/>
        <end position="307"/>
    </location>
</feature>
<dbReference type="Proteomes" id="UP001148786">
    <property type="component" value="Unassembled WGS sequence"/>
</dbReference>
<dbReference type="PANTHER" id="PTHR42910:SF1">
    <property type="entry name" value="MAJOR FACILITATOR SUPERFAMILY (MFS) PROFILE DOMAIN-CONTAINING PROTEIN"/>
    <property type="match status" value="1"/>
</dbReference>
<dbReference type="OrthoDB" id="2105912at2759"/>
<protein>
    <recommendedName>
        <fullName evidence="3">Major facilitator superfamily (MFS) profile domain-containing protein</fullName>
    </recommendedName>
</protein>
<feature type="transmembrane region" description="Helical" evidence="2">
    <location>
        <begin position="16"/>
        <end position="33"/>
    </location>
</feature>
<evidence type="ECO:0000313" key="5">
    <source>
        <dbReference type="Proteomes" id="UP001148786"/>
    </source>
</evidence>
<dbReference type="GO" id="GO:0016020">
    <property type="term" value="C:membrane"/>
    <property type="evidence" value="ECO:0007669"/>
    <property type="project" value="UniProtKB-SubCell"/>
</dbReference>
<gene>
    <name evidence="4" type="ORF">NLJ89_g10628</name>
</gene>
<comment type="caution">
    <text evidence="4">The sequence shown here is derived from an EMBL/GenBank/DDBJ whole genome shotgun (WGS) entry which is preliminary data.</text>
</comment>
<dbReference type="Pfam" id="PF07690">
    <property type="entry name" value="MFS_1"/>
    <property type="match status" value="1"/>
</dbReference>
<sequence>MLFICPLGDLIRRRQLILSLELITTALTIGLATTRNLHLFEAISFLVGLANVSPQILVPLAADLAPPARRTFAYSIVLVGMLSGLLLARVLAGLIAQFSSWRVVYYMAIGVQCTVLILCYCIIPDTPPKNRQMTYWGILWSMAKFGVMEPVMVQIELLTLGTSTAFASYWVTLTFLLGGEPFNYSTLAIGLFGLVGIGGMTIGPFAGRLMDHISPWYGILMATVFLAVFQATHTAAGGFSLPALIISCIGVDMAATSRLNSLFVLSFYVGQLMGTSVGTKVFVDSGWRACAALGVALYAFQIAVLLLRGPHCQRTTWFGYEGGFGFLKAIPKAVDEKTVQKA</sequence>
<dbReference type="SUPFAM" id="SSF103473">
    <property type="entry name" value="MFS general substrate transporter"/>
    <property type="match status" value="1"/>
</dbReference>
<evidence type="ECO:0000313" key="4">
    <source>
        <dbReference type="EMBL" id="KAJ3495412.1"/>
    </source>
</evidence>
<dbReference type="AlphaFoldDB" id="A0A9W8MSF5"/>
<evidence type="ECO:0000259" key="3">
    <source>
        <dbReference type="PROSITE" id="PS50850"/>
    </source>
</evidence>
<dbReference type="PANTHER" id="PTHR42910">
    <property type="entry name" value="TRANSPORTER SCO4007-RELATED"/>
    <property type="match status" value="1"/>
</dbReference>
<dbReference type="Gene3D" id="1.20.1250.20">
    <property type="entry name" value="MFS general substrate transporter like domains"/>
    <property type="match status" value="1"/>
</dbReference>
<feature type="transmembrane region" description="Helical" evidence="2">
    <location>
        <begin position="184"/>
        <end position="206"/>
    </location>
</feature>
<name>A0A9W8MSF5_9AGAR</name>
<accession>A0A9W8MSF5</accession>
<dbReference type="InterPro" id="IPR036259">
    <property type="entry name" value="MFS_trans_sf"/>
</dbReference>
<feature type="transmembrane region" description="Helical" evidence="2">
    <location>
        <begin position="157"/>
        <end position="178"/>
    </location>
</feature>
<reference evidence="4" key="1">
    <citation type="submission" date="2022-07" db="EMBL/GenBank/DDBJ databases">
        <title>Genome Sequence of Agrocybe chaxingu.</title>
        <authorList>
            <person name="Buettner E."/>
        </authorList>
    </citation>
    <scope>NUCLEOTIDE SEQUENCE</scope>
    <source>
        <strain evidence="4">MP-N11</strain>
    </source>
</reference>
<evidence type="ECO:0000256" key="2">
    <source>
        <dbReference type="SAM" id="Phobius"/>
    </source>
</evidence>
<keyword evidence="5" id="KW-1185">Reference proteome</keyword>
<dbReference type="InterPro" id="IPR011701">
    <property type="entry name" value="MFS"/>
</dbReference>
<keyword evidence="2" id="KW-1133">Transmembrane helix</keyword>
<organism evidence="4 5">
    <name type="scientific">Agrocybe chaxingu</name>
    <dbReference type="NCBI Taxonomy" id="84603"/>
    <lineage>
        <taxon>Eukaryota</taxon>
        <taxon>Fungi</taxon>
        <taxon>Dikarya</taxon>
        <taxon>Basidiomycota</taxon>
        <taxon>Agaricomycotina</taxon>
        <taxon>Agaricomycetes</taxon>
        <taxon>Agaricomycetidae</taxon>
        <taxon>Agaricales</taxon>
        <taxon>Agaricineae</taxon>
        <taxon>Strophariaceae</taxon>
        <taxon>Agrocybe</taxon>
    </lineage>
</organism>